<evidence type="ECO:0000256" key="1">
    <source>
        <dbReference type="SAM" id="Phobius"/>
    </source>
</evidence>
<reference evidence="2 3" key="1">
    <citation type="journal article" date="2010" name="Int. J. Syst. Evol. Microbiol.">
        <title>Bacillus horneckiae sp. nov., isolated from a spacecraft-assembly clean room.</title>
        <authorList>
            <person name="Vaishampayan P."/>
            <person name="Probst A."/>
            <person name="Krishnamurthi S."/>
            <person name="Ghosh S."/>
            <person name="Osman S."/>
            <person name="McDowall A."/>
            <person name="Ruckmani A."/>
            <person name="Mayilraj S."/>
            <person name="Venkateswaran K."/>
        </authorList>
    </citation>
    <scope>NUCLEOTIDE SEQUENCE [LARGE SCALE GENOMIC DNA]</scope>
    <source>
        <strain evidence="3">1PO1SC</strain>
    </source>
</reference>
<protein>
    <submittedName>
        <fullName evidence="2">Membrane protein FxsA</fullName>
    </submittedName>
</protein>
<keyword evidence="1" id="KW-0812">Transmembrane</keyword>
<dbReference type="NCBIfam" id="NF008528">
    <property type="entry name" value="PRK11463.1-2"/>
    <property type="match status" value="1"/>
</dbReference>
<organism evidence="2 3">
    <name type="scientific">Cytobacillus horneckiae</name>
    <dbReference type="NCBI Taxonomy" id="549687"/>
    <lineage>
        <taxon>Bacteria</taxon>
        <taxon>Bacillati</taxon>
        <taxon>Bacillota</taxon>
        <taxon>Bacilli</taxon>
        <taxon>Bacillales</taxon>
        <taxon>Bacillaceae</taxon>
        <taxon>Cytobacillus</taxon>
    </lineage>
</organism>
<dbReference type="EMBL" id="PISD01000006">
    <property type="protein sequence ID" value="PKG30690.1"/>
    <property type="molecule type" value="Genomic_DNA"/>
</dbReference>
<dbReference type="AlphaFoldDB" id="A0A2N0ZMF6"/>
<dbReference type="PANTHER" id="PTHR35335">
    <property type="entry name" value="UPF0716 PROTEIN FXSA"/>
    <property type="match status" value="1"/>
</dbReference>
<dbReference type="PANTHER" id="PTHR35335:SF1">
    <property type="entry name" value="UPF0716 PROTEIN FXSA"/>
    <property type="match status" value="1"/>
</dbReference>
<gene>
    <name evidence="2" type="ORF">CWS20_02040</name>
</gene>
<dbReference type="Pfam" id="PF04186">
    <property type="entry name" value="FxsA"/>
    <property type="match status" value="1"/>
</dbReference>
<proteinExistence type="predicted"/>
<dbReference type="InterPro" id="IPR007313">
    <property type="entry name" value="FxsA"/>
</dbReference>
<evidence type="ECO:0000313" key="3">
    <source>
        <dbReference type="Proteomes" id="UP000233343"/>
    </source>
</evidence>
<keyword evidence="1" id="KW-1133">Transmembrane helix</keyword>
<feature type="transmembrane region" description="Helical" evidence="1">
    <location>
        <begin position="96"/>
        <end position="115"/>
    </location>
</feature>
<accession>A0A2N0ZMF6</accession>
<sequence>MRYILLLLLTVPALEIIVLLLSGNAFGVGPTFIAILLTAIIGIYVAKRQGIETMKRVQTQLQYGEMPGDTLLDGVCIFIAGVLLIIPGFITDTVGIILLIPFVRNSIKALLYRFIKKRMNHGTIKIIR</sequence>
<keyword evidence="3" id="KW-1185">Reference proteome</keyword>
<comment type="caution">
    <text evidence="2">The sequence shown here is derived from an EMBL/GenBank/DDBJ whole genome shotgun (WGS) entry which is preliminary data.</text>
</comment>
<dbReference type="Proteomes" id="UP000233343">
    <property type="component" value="Unassembled WGS sequence"/>
</dbReference>
<dbReference type="GO" id="GO:0016020">
    <property type="term" value="C:membrane"/>
    <property type="evidence" value="ECO:0007669"/>
    <property type="project" value="InterPro"/>
</dbReference>
<keyword evidence="1" id="KW-0472">Membrane</keyword>
<feature type="transmembrane region" description="Helical" evidence="1">
    <location>
        <begin position="25"/>
        <end position="46"/>
    </location>
</feature>
<dbReference type="RefSeq" id="WP_066191413.1">
    <property type="nucleotide sequence ID" value="NZ_CP194732.1"/>
</dbReference>
<name>A0A2N0ZMF6_9BACI</name>
<feature type="transmembrane region" description="Helical" evidence="1">
    <location>
        <begin position="71"/>
        <end position="90"/>
    </location>
</feature>
<evidence type="ECO:0000313" key="2">
    <source>
        <dbReference type="EMBL" id="PKG30690.1"/>
    </source>
</evidence>